<dbReference type="PROSITE" id="PS51257">
    <property type="entry name" value="PROKAR_LIPOPROTEIN"/>
    <property type="match status" value="1"/>
</dbReference>
<organism evidence="2 3">
    <name type="scientific">[Clostridium] ultunense Esp</name>
    <dbReference type="NCBI Taxonomy" id="1288971"/>
    <lineage>
        <taxon>Bacteria</taxon>
        <taxon>Bacillati</taxon>
        <taxon>Bacillota</taxon>
        <taxon>Tissierellia</taxon>
        <taxon>Tissierellales</taxon>
        <taxon>Tepidimicrobiaceae</taxon>
        <taxon>Schnuerera</taxon>
    </lineage>
</organism>
<evidence type="ECO:0000259" key="1">
    <source>
        <dbReference type="SMART" id="SM00909"/>
    </source>
</evidence>
<name>M1ZDG2_9FIRM</name>
<keyword evidence="3" id="KW-1185">Reference proteome</keyword>
<protein>
    <recommendedName>
        <fullName evidence="1">GerMN domain-containing protein</fullName>
    </recommendedName>
</protein>
<dbReference type="HOGENOM" id="CLU_059512_1_0_9"/>
<evidence type="ECO:0000313" key="3">
    <source>
        <dbReference type="Proteomes" id="UP000245423"/>
    </source>
</evidence>
<feature type="domain" description="GerMN" evidence="1">
    <location>
        <begin position="236"/>
        <end position="324"/>
    </location>
</feature>
<dbReference type="RefSeq" id="WP_005586027.1">
    <property type="nucleotide sequence ID" value="NZ_LT669839.1"/>
</dbReference>
<dbReference type="OrthoDB" id="9809406at2"/>
<dbReference type="Proteomes" id="UP000245423">
    <property type="component" value="Chromosome 1"/>
</dbReference>
<reference evidence="2 3" key="1">
    <citation type="submission" date="2016-11" db="EMBL/GenBank/DDBJ databases">
        <authorList>
            <person name="Manzoor S."/>
        </authorList>
    </citation>
    <scope>NUCLEOTIDE SEQUENCE [LARGE SCALE GENOMIC DNA]</scope>
    <source>
        <strain evidence="2">Clostridium ultunense strain Esp</strain>
    </source>
</reference>
<dbReference type="AlphaFoldDB" id="M1ZDG2"/>
<proteinExistence type="predicted"/>
<sequence>MDNKRVILILLILVIAVSIVSCKGKGGFKKLFSKDDEIEIIRSDEEYEFELTEDDGMRKTVLYFKDRQGLLVPVMRKIPWEEGIGKLTLKNMIDSPELRESINSTGLSPIIPAGTEIRGMAINEETGLCKVDFSKEILNYETEKDEENLIKGVVYTLTEFQAIDEVQFLVDGEVLPALKYGYDISNPIKRENINLAGNLEDQRSKVVVYYKGNNLEEDFEYFVPVTIPTLAPVPNIYTALETLFDGAPVELGLSSDIPQGTSFHGVDIKDRVAYVDISFDYGEPPNDSQVFNNMAKNIGLTLSEFEQIERVELLIDGKTLEEAGMDFHIDVTIPAFANEY</sequence>
<dbReference type="Pfam" id="PF10646">
    <property type="entry name" value="Germane"/>
    <property type="match status" value="2"/>
</dbReference>
<dbReference type="InterPro" id="IPR019606">
    <property type="entry name" value="GerMN"/>
</dbReference>
<accession>M1ZDG2</accession>
<dbReference type="SMART" id="SM00909">
    <property type="entry name" value="Germane"/>
    <property type="match status" value="2"/>
</dbReference>
<dbReference type="EMBL" id="LT669839">
    <property type="protein sequence ID" value="SHD76844.1"/>
    <property type="molecule type" value="Genomic_DNA"/>
</dbReference>
<feature type="domain" description="GerMN" evidence="1">
    <location>
        <begin position="85"/>
        <end position="179"/>
    </location>
</feature>
<gene>
    <name evidence="2" type="ORF">CUESP1_1479</name>
</gene>
<evidence type="ECO:0000313" key="2">
    <source>
        <dbReference type="EMBL" id="SHD76844.1"/>
    </source>
</evidence>